<dbReference type="EMBL" id="GBXM01048348">
    <property type="protein sequence ID" value="JAH60229.1"/>
    <property type="molecule type" value="Transcribed_RNA"/>
</dbReference>
<organism evidence="2">
    <name type="scientific">Anguilla anguilla</name>
    <name type="common">European freshwater eel</name>
    <name type="synonym">Muraena anguilla</name>
    <dbReference type="NCBI Taxonomy" id="7936"/>
    <lineage>
        <taxon>Eukaryota</taxon>
        <taxon>Metazoa</taxon>
        <taxon>Chordata</taxon>
        <taxon>Craniata</taxon>
        <taxon>Vertebrata</taxon>
        <taxon>Euteleostomi</taxon>
        <taxon>Actinopterygii</taxon>
        <taxon>Neopterygii</taxon>
        <taxon>Teleostei</taxon>
        <taxon>Anguilliformes</taxon>
        <taxon>Anguillidae</taxon>
        <taxon>Anguilla</taxon>
    </lineage>
</organism>
<reference evidence="2" key="2">
    <citation type="journal article" date="2015" name="Fish Shellfish Immunol.">
        <title>Early steps in the European eel (Anguilla anguilla)-Vibrio vulnificus interaction in the gills: Role of the RtxA13 toxin.</title>
        <authorList>
            <person name="Callol A."/>
            <person name="Pajuelo D."/>
            <person name="Ebbesson L."/>
            <person name="Teles M."/>
            <person name="MacKenzie S."/>
            <person name="Amaro C."/>
        </authorList>
    </citation>
    <scope>NUCLEOTIDE SEQUENCE</scope>
</reference>
<reference evidence="2" key="1">
    <citation type="submission" date="2014-11" db="EMBL/GenBank/DDBJ databases">
        <authorList>
            <person name="Amaro Gonzalez C."/>
        </authorList>
    </citation>
    <scope>NUCLEOTIDE SEQUENCE</scope>
</reference>
<name>A0A0E9U2W8_ANGAN</name>
<dbReference type="AlphaFoldDB" id="A0A0E9U2W8"/>
<sequence>MAVPVLLPIGAVCLHATCCWFLLSDGNSKEHIAN</sequence>
<accession>A0A0E9U2W8</accession>
<protein>
    <submittedName>
        <fullName evidence="2">Uncharacterized protein</fullName>
    </submittedName>
</protein>
<evidence type="ECO:0000313" key="2">
    <source>
        <dbReference type="EMBL" id="JAH60229.1"/>
    </source>
</evidence>
<evidence type="ECO:0000256" key="1">
    <source>
        <dbReference type="SAM" id="Phobius"/>
    </source>
</evidence>
<feature type="transmembrane region" description="Helical" evidence="1">
    <location>
        <begin position="6"/>
        <end position="23"/>
    </location>
</feature>
<proteinExistence type="predicted"/>
<keyword evidence="1" id="KW-0812">Transmembrane</keyword>
<keyword evidence="1" id="KW-0472">Membrane</keyword>
<dbReference type="EMBL" id="GBXM01059776">
    <property type="protein sequence ID" value="JAH48801.1"/>
    <property type="molecule type" value="Transcribed_RNA"/>
</dbReference>
<keyword evidence="1" id="KW-1133">Transmembrane helix</keyword>